<dbReference type="EMBL" id="FNSL01000001">
    <property type="protein sequence ID" value="SEB36300.1"/>
    <property type="molecule type" value="Genomic_DNA"/>
</dbReference>
<proteinExistence type="predicted"/>
<dbReference type="Proteomes" id="UP000199064">
    <property type="component" value="Unassembled WGS sequence"/>
</dbReference>
<name>A0A1H4IQG7_9HYPH</name>
<organism evidence="1 2">
    <name type="scientific">Nitratireductor aquibiodomus</name>
    <dbReference type="NCBI Taxonomy" id="204799"/>
    <lineage>
        <taxon>Bacteria</taxon>
        <taxon>Pseudomonadati</taxon>
        <taxon>Pseudomonadota</taxon>
        <taxon>Alphaproteobacteria</taxon>
        <taxon>Hyphomicrobiales</taxon>
        <taxon>Phyllobacteriaceae</taxon>
        <taxon>Nitratireductor</taxon>
    </lineage>
</organism>
<evidence type="ECO:0000313" key="2">
    <source>
        <dbReference type="Proteomes" id="UP000199064"/>
    </source>
</evidence>
<evidence type="ECO:0000313" key="1">
    <source>
        <dbReference type="EMBL" id="SEB36300.1"/>
    </source>
</evidence>
<dbReference type="AlphaFoldDB" id="A0A1H4IQG7"/>
<accession>A0A1H4IQG7</accession>
<sequence>MADIFSEWLRTNRVDDAFLRRNLSDDAIPVFLTGAGASGRSVPPETSGEAAWEMAAQALTAGIPELSRLIRFVQTRVPRSFEVQQGRDGRAFTYDRGARGARGRKTLPFVSCPYRGTASDILTVAHEFSHALQIVSSGRSTMPPLSREVCAFVGEQLLLGWVRQARPALSPHLETAWLTDNSRYLGTDLQLLRTALECGSDTYDYAWNYPIARLLAQSIGQEWTRQKIAAFFKSGEKAPALLKAYHDRPRILPQRYVLPGMQDTGGTVSSLYRQIGGLLLLDLQDLDAGAVDHSIGDRYARLLQSMQDGSVFLALDRQQVPLGYVLWQCNGEGETVHLEHRIACRQRLPDMLASLGNHCPQVAMELRHTKPTASSRGIRQ</sequence>
<dbReference type="RefSeq" id="WP_143038412.1">
    <property type="nucleotide sequence ID" value="NZ_FNSL01000001.1"/>
</dbReference>
<gene>
    <name evidence="1" type="ORF">SAMN05216452_0395</name>
</gene>
<protein>
    <submittedName>
        <fullName evidence="1">Uncharacterized protein</fullName>
    </submittedName>
</protein>
<keyword evidence="2" id="KW-1185">Reference proteome</keyword>
<reference evidence="2" key="1">
    <citation type="submission" date="2016-10" db="EMBL/GenBank/DDBJ databases">
        <authorList>
            <person name="Varghese N."/>
            <person name="Submissions S."/>
        </authorList>
    </citation>
    <scope>NUCLEOTIDE SEQUENCE [LARGE SCALE GENOMIC DNA]</scope>
    <source>
        <strain evidence="2">ES.061</strain>
    </source>
</reference>